<comment type="caution">
    <text evidence="4">The sequence shown here is derived from an EMBL/GenBank/DDBJ whole genome shotgun (WGS) entry which is preliminary data.</text>
</comment>
<dbReference type="InterPro" id="IPR011990">
    <property type="entry name" value="TPR-like_helical_dom_sf"/>
</dbReference>
<dbReference type="PANTHER" id="PTHR14027">
    <property type="entry name" value="RNA POLYMERASE-ASSOCIATED PROTEIN CTR9"/>
    <property type="match status" value="1"/>
</dbReference>
<dbReference type="PANTHER" id="PTHR14027:SF2">
    <property type="entry name" value="RNA POLYMERASE-ASSOCIATED PROTEIN CTR9 HOMOLOG"/>
    <property type="match status" value="1"/>
</dbReference>
<dbReference type="GO" id="GO:0016593">
    <property type="term" value="C:Cdc73/Paf1 complex"/>
    <property type="evidence" value="ECO:0007669"/>
    <property type="project" value="TreeGrafter"/>
</dbReference>
<keyword evidence="5" id="KW-1185">Reference proteome</keyword>
<evidence type="ECO:0000313" key="4">
    <source>
        <dbReference type="EMBL" id="VEL08207.1"/>
    </source>
</evidence>
<keyword evidence="2 3" id="KW-0802">TPR repeat</keyword>
<dbReference type="InterPro" id="IPR019734">
    <property type="entry name" value="TPR_rpt"/>
</dbReference>
<dbReference type="OrthoDB" id="6265276at2759"/>
<dbReference type="GO" id="GO:0006368">
    <property type="term" value="P:transcription elongation by RNA polymerase II"/>
    <property type="evidence" value="ECO:0007669"/>
    <property type="project" value="TreeGrafter"/>
</dbReference>
<dbReference type="InterPro" id="IPR031101">
    <property type="entry name" value="Ctr9"/>
</dbReference>
<keyword evidence="1" id="KW-0677">Repeat</keyword>
<dbReference type="PROSITE" id="PS50005">
    <property type="entry name" value="TPR"/>
    <property type="match status" value="1"/>
</dbReference>
<accession>A0A3S4ZZS2</accession>
<sequence>MTSHLRLVSLPAFCLYFAQDHPDAWTQIGLLHLSKHEIHQANKKFERVMHLADAYARIAMGNIWLSSLHHPIPDKDKRRRCQERAISCYKSVLCADPRNIWAAHGIGCVLAHKGFVNEARDVFAQVREATADFADVWINIAHIYVEQKQYTASIQMVPLLA</sequence>
<name>A0A3S4ZZS2_9PLAT</name>
<dbReference type="EMBL" id="CAAALY010003400">
    <property type="protein sequence ID" value="VEL08207.1"/>
    <property type="molecule type" value="Genomic_DNA"/>
</dbReference>
<gene>
    <name evidence="4" type="ORF">PXEA_LOCUS1647</name>
</gene>
<evidence type="ECO:0000256" key="1">
    <source>
        <dbReference type="ARBA" id="ARBA00022737"/>
    </source>
</evidence>
<evidence type="ECO:0000256" key="2">
    <source>
        <dbReference type="ARBA" id="ARBA00022803"/>
    </source>
</evidence>
<dbReference type="GO" id="GO:0006355">
    <property type="term" value="P:regulation of DNA-templated transcription"/>
    <property type="evidence" value="ECO:0007669"/>
    <property type="project" value="InterPro"/>
</dbReference>
<evidence type="ECO:0000313" key="5">
    <source>
        <dbReference type="Proteomes" id="UP000784294"/>
    </source>
</evidence>
<feature type="repeat" description="TPR" evidence="3">
    <location>
        <begin position="22"/>
        <end position="55"/>
    </location>
</feature>
<dbReference type="GO" id="GO:0000993">
    <property type="term" value="F:RNA polymerase II complex binding"/>
    <property type="evidence" value="ECO:0007669"/>
    <property type="project" value="TreeGrafter"/>
</dbReference>
<organism evidence="4 5">
    <name type="scientific">Protopolystoma xenopodis</name>
    <dbReference type="NCBI Taxonomy" id="117903"/>
    <lineage>
        <taxon>Eukaryota</taxon>
        <taxon>Metazoa</taxon>
        <taxon>Spiralia</taxon>
        <taxon>Lophotrochozoa</taxon>
        <taxon>Platyhelminthes</taxon>
        <taxon>Monogenea</taxon>
        <taxon>Polyopisthocotylea</taxon>
        <taxon>Polystomatidea</taxon>
        <taxon>Polystomatidae</taxon>
        <taxon>Protopolystoma</taxon>
    </lineage>
</organism>
<dbReference type="SUPFAM" id="SSF48452">
    <property type="entry name" value="TPR-like"/>
    <property type="match status" value="1"/>
</dbReference>
<protein>
    <submittedName>
        <fullName evidence="4">Uncharacterized protein</fullName>
    </submittedName>
</protein>
<reference evidence="4" key="1">
    <citation type="submission" date="2018-11" db="EMBL/GenBank/DDBJ databases">
        <authorList>
            <consortium name="Pathogen Informatics"/>
        </authorList>
    </citation>
    <scope>NUCLEOTIDE SEQUENCE</scope>
</reference>
<dbReference type="Gene3D" id="1.25.40.10">
    <property type="entry name" value="Tetratricopeptide repeat domain"/>
    <property type="match status" value="1"/>
</dbReference>
<dbReference type="AlphaFoldDB" id="A0A3S4ZZS2"/>
<proteinExistence type="predicted"/>
<evidence type="ECO:0000256" key="3">
    <source>
        <dbReference type="PROSITE-ProRule" id="PRU00339"/>
    </source>
</evidence>
<dbReference type="Proteomes" id="UP000784294">
    <property type="component" value="Unassembled WGS sequence"/>
</dbReference>